<proteinExistence type="predicted"/>
<reference evidence="1 2" key="1">
    <citation type="journal article" date="2020" name="BMC Genomics">
        <title>Intraspecific diversification of the crop wild relative Brassica cretica Lam. using demographic model selection.</title>
        <authorList>
            <person name="Kioukis A."/>
            <person name="Michalopoulou V.A."/>
            <person name="Briers L."/>
            <person name="Pirintsos S."/>
            <person name="Studholme D.J."/>
            <person name="Pavlidis P."/>
            <person name="Sarris P.F."/>
        </authorList>
    </citation>
    <scope>NUCLEOTIDE SEQUENCE [LARGE SCALE GENOMIC DNA]</scope>
    <source>
        <strain evidence="2">cv. PFS-1207/04</strain>
    </source>
</reference>
<sequence>MVPAPFSERSRSAPSYRRPFAPPLSPACLLQHDSGSYSSSTVTLHLFCEPRATSSMKALVRS</sequence>
<gene>
    <name evidence="1" type="ORF">DY000_02020721</name>
</gene>
<comment type="caution">
    <text evidence="1">The sequence shown here is derived from an EMBL/GenBank/DDBJ whole genome shotgun (WGS) entry which is preliminary data.</text>
</comment>
<protein>
    <submittedName>
        <fullName evidence="1">Uncharacterized protein</fullName>
    </submittedName>
</protein>
<evidence type="ECO:0000313" key="1">
    <source>
        <dbReference type="EMBL" id="KAF3592063.1"/>
    </source>
</evidence>
<accession>A0ABQ7E4C5</accession>
<dbReference type="EMBL" id="QGKV02000299">
    <property type="protein sequence ID" value="KAF3592063.1"/>
    <property type="molecule type" value="Genomic_DNA"/>
</dbReference>
<dbReference type="Proteomes" id="UP000266723">
    <property type="component" value="Unassembled WGS sequence"/>
</dbReference>
<name>A0ABQ7E4C5_BRACR</name>
<keyword evidence="2" id="KW-1185">Reference proteome</keyword>
<evidence type="ECO:0000313" key="2">
    <source>
        <dbReference type="Proteomes" id="UP000266723"/>
    </source>
</evidence>
<organism evidence="1 2">
    <name type="scientific">Brassica cretica</name>
    <name type="common">Mustard</name>
    <dbReference type="NCBI Taxonomy" id="69181"/>
    <lineage>
        <taxon>Eukaryota</taxon>
        <taxon>Viridiplantae</taxon>
        <taxon>Streptophyta</taxon>
        <taxon>Embryophyta</taxon>
        <taxon>Tracheophyta</taxon>
        <taxon>Spermatophyta</taxon>
        <taxon>Magnoliopsida</taxon>
        <taxon>eudicotyledons</taxon>
        <taxon>Gunneridae</taxon>
        <taxon>Pentapetalae</taxon>
        <taxon>rosids</taxon>
        <taxon>malvids</taxon>
        <taxon>Brassicales</taxon>
        <taxon>Brassicaceae</taxon>
        <taxon>Brassiceae</taxon>
        <taxon>Brassica</taxon>
    </lineage>
</organism>